<keyword evidence="1" id="KW-0732">Signal</keyword>
<feature type="signal peptide" evidence="1">
    <location>
        <begin position="1"/>
        <end position="17"/>
    </location>
</feature>
<sequence length="117" mass="12791">MKRVLLSLYLFSVFLWACSGDCLSCHPTLNLESDVRHKSMATCITCHSAESLSQSNMGAACGQDCFACHEAGKITQSGIKEHGVINECIACHSTLNKGLPTMNWQENLGIQKPFMIP</sequence>
<dbReference type="InterPro" id="IPR036280">
    <property type="entry name" value="Multihaem_cyt_sf"/>
</dbReference>
<dbReference type="KEGG" id="wsu:WS0710"/>
<keyword evidence="3" id="KW-1185">Reference proteome</keyword>
<dbReference type="eggNOG" id="ENOG502ZQ0K">
    <property type="taxonomic scope" value="Bacteria"/>
</dbReference>
<evidence type="ECO:0000313" key="2">
    <source>
        <dbReference type="EMBL" id="CAE09835.1"/>
    </source>
</evidence>
<dbReference type="AlphaFoldDB" id="Q7MS69"/>
<evidence type="ECO:0000256" key="1">
    <source>
        <dbReference type="SAM" id="SignalP"/>
    </source>
</evidence>
<proteinExistence type="predicted"/>
<dbReference type="RefSeq" id="WP_011138635.1">
    <property type="nucleotide sequence ID" value="NC_005090.1"/>
</dbReference>
<gene>
    <name evidence="2" type="primary">dnaJ</name>
    <name evidence="2" type="ordered locus">WS0710</name>
</gene>
<feature type="chain" id="PRO_5004291508" evidence="1">
    <location>
        <begin position="18"/>
        <end position="117"/>
    </location>
</feature>
<organism evidence="3">
    <name type="scientific">Wolinella succinogenes (strain ATCC 29543 / DSM 1740 / CCUG 13145 / JCM 31913 / LMG 7466 / NCTC 11488 / FDC 602W)</name>
    <name type="common">Vibrio succinogenes</name>
    <dbReference type="NCBI Taxonomy" id="273121"/>
    <lineage>
        <taxon>Bacteria</taxon>
        <taxon>Pseudomonadati</taxon>
        <taxon>Campylobacterota</taxon>
        <taxon>Epsilonproteobacteria</taxon>
        <taxon>Campylobacterales</taxon>
        <taxon>Helicobacteraceae</taxon>
        <taxon>Wolinella</taxon>
    </lineage>
</organism>
<accession>Q7MS69</accession>
<evidence type="ECO:0000313" key="3">
    <source>
        <dbReference type="Proteomes" id="UP000000422"/>
    </source>
</evidence>
<dbReference type="Gene3D" id="3.90.10.10">
    <property type="entry name" value="Cytochrome C3"/>
    <property type="match status" value="1"/>
</dbReference>
<dbReference type="SUPFAM" id="SSF48695">
    <property type="entry name" value="Multiheme cytochromes"/>
    <property type="match status" value="1"/>
</dbReference>
<dbReference type="EMBL" id="BX571658">
    <property type="protein sequence ID" value="CAE09835.1"/>
    <property type="molecule type" value="Genomic_DNA"/>
</dbReference>
<dbReference type="STRING" id="273121.WS0710"/>
<protein>
    <submittedName>
        <fullName evidence="2">Uncharacterized protein</fullName>
    </submittedName>
</protein>
<dbReference type="HOGENOM" id="CLU_152475_0_0_7"/>
<dbReference type="Proteomes" id="UP000000422">
    <property type="component" value="Chromosome"/>
</dbReference>
<name>Q7MS69_WOLSU</name>
<reference evidence="2 3" key="1">
    <citation type="journal article" date="2003" name="Proc. Natl. Acad. Sci. U.S.A.">
        <title>Complete genome sequence and analysis of Wolinella succinogenes.</title>
        <authorList>
            <person name="Baar C."/>
            <person name="Eppinger M."/>
            <person name="Raddatz G."/>
            <person name="Simon JM."/>
            <person name="Lanz C."/>
            <person name="Klimmek O."/>
            <person name="Nandakumar R."/>
            <person name="Gross R."/>
            <person name="Rosinus A."/>
            <person name="Keller H."/>
            <person name="Jagtap P."/>
            <person name="Linke B."/>
            <person name="Meyer F."/>
            <person name="Lederer H."/>
            <person name="Schuster S.C."/>
        </authorList>
    </citation>
    <scope>NUCLEOTIDE SEQUENCE [LARGE SCALE GENOMIC DNA]</scope>
    <source>
        <strain evidence="3">ATCC 29543 / DSM 1740 / CCUG 13145 / JCM 31913 / LMG 7466 / NCTC 11488 / FDC 602W</strain>
    </source>
</reference>